<dbReference type="GO" id="GO:0030496">
    <property type="term" value="C:midbody"/>
    <property type="evidence" value="ECO:0007669"/>
    <property type="project" value="UniProtKB-SubCell"/>
</dbReference>
<keyword evidence="9" id="KW-0597">Phosphoprotein</keyword>
<evidence type="ECO:0000259" key="27">
    <source>
        <dbReference type="PROSITE" id="PS50023"/>
    </source>
</evidence>
<dbReference type="AlphaFoldDB" id="A0A401PHV8"/>
<evidence type="ECO:0000259" key="26">
    <source>
        <dbReference type="PROSITE" id="PS50021"/>
    </source>
</evidence>
<dbReference type="CDD" id="cd22198">
    <property type="entry name" value="CH_MICAL_EHBP-like"/>
    <property type="match status" value="1"/>
</dbReference>
<dbReference type="Pfam" id="PF01494">
    <property type="entry name" value="FAD_binding_3"/>
    <property type="match status" value="1"/>
</dbReference>
<dbReference type="OrthoDB" id="20799at2759"/>
<feature type="domain" description="Calponin-homology (CH)" evidence="26">
    <location>
        <begin position="539"/>
        <end position="645"/>
    </location>
</feature>
<dbReference type="PANTHER" id="PTHR23167:SF35">
    <property type="entry name" value="[F-ACTIN]-MONOOXYGENASE MICAL1"/>
    <property type="match status" value="1"/>
</dbReference>
<evidence type="ECO:0000256" key="1">
    <source>
        <dbReference type="ARBA" id="ARBA00001974"/>
    </source>
</evidence>
<proteinExistence type="inferred from homology"/>
<feature type="non-terminal residue" evidence="28">
    <location>
        <position position="1"/>
    </location>
</feature>
<dbReference type="Pfam" id="PF00307">
    <property type="entry name" value="CH"/>
    <property type="match status" value="1"/>
</dbReference>
<evidence type="ECO:0000256" key="2">
    <source>
        <dbReference type="ARBA" id="ARBA00004214"/>
    </source>
</evidence>
<dbReference type="Proteomes" id="UP000288216">
    <property type="component" value="Unassembled WGS sequence"/>
</dbReference>
<comment type="cofactor">
    <cofactor evidence="1">
        <name>FAD</name>
        <dbReference type="ChEBI" id="CHEBI:57692"/>
    </cofactor>
</comment>
<evidence type="ECO:0000256" key="19">
    <source>
        <dbReference type="ARBA" id="ARBA00023054"/>
    </source>
</evidence>
<dbReference type="Gene3D" id="3.50.50.60">
    <property type="entry name" value="FAD/NAD(P)-binding domain"/>
    <property type="match status" value="1"/>
</dbReference>
<evidence type="ECO:0000256" key="13">
    <source>
        <dbReference type="ARBA" id="ARBA00022827"/>
    </source>
</evidence>
<evidence type="ECO:0000256" key="5">
    <source>
        <dbReference type="ARBA" id="ARBA00008223"/>
    </source>
</evidence>
<evidence type="ECO:0000256" key="4">
    <source>
        <dbReference type="ARBA" id="ARBA00004608"/>
    </source>
</evidence>
<dbReference type="PANTHER" id="PTHR23167">
    <property type="entry name" value="CALPONIN HOMOLOGY DOMAIN-CONTAINING PROTEIN DDB_G0272472-RELATED"/>
    <property type="match status" value="1"/>
</dbReference>
<dbReference type="SUPFAM" id="SSF47576">
    <property type="entry name" value="Calponin-homology domain, CH-domain"/>
    <property type="match status" value="1"/>
</dbReference>
<evidence type="ECO:0000256" key="6">
    <source>
        <dbReference type="ARBA" id="ARBA00012698"/>
    </source>
</evidence>
<keyword evidence="8" id="KW-0963">Cytoplasm</keyword>
<dbReference type="SMART" id="SM00132">
    <property type="entry name" value="LIM"/>
    <property type="match status" value="1"/>
</dbReference>
<name>A0A401PHV8_SCYTO</name>
<dbReference type="EC" id="1.6.3.1" evidence="6"/>
<keyword evidence="15" id="KW-0521">NADP</keyword>
<dbReference type="Pfam" id="PF00412">
    <property type="entry name" value="LIM"/>
    <property type="match status" value="1"/>
</dbReference>
<dbReference type="InterPro" id="IPR057494">
    <property type="entry name" value="Rossman_Mical"/>
</dbReference>
<keyword evidence="19" id="KW-0175">Coiled coil</keyword>
<comment type="catalytic activity">
    <reaction evidence="23">
        <text>L-methionyl-[F-actin] + NADPH + O2 + H(+) = L-methionyl-(R)-S-oxide-[F-actin] + NADP(+) + H2O</text>
        <dbReference type="Rhea" id="RHEA:51308"/>
        <dbReference type="Rhea" id="RHEA-COMP:12953"/>
        <dbReference type="Rhea" id="RHEA-COMP:12956"/>
        <dbReference type="ChEBI" id="CHEBI:15377"/>
        <dbReference type="ChEBI" id="CHEBI:15378"/>
        <dbReference type="ChEBI" id="CHEBI:15379"/>
        <dbReference type="ChEBI" id="CHEBI:16044"/>
        <dbReference type="ChEBI" id="CHEBI:45764"/>
        <dbReference type="ChEBI" id="CHEBI:57783"/>
        <dbReference type="ChEBI" id="CHEBI:58349"/>
        <dbReference type="EC" id="1.14.13.225"/>
    </reaction>
</comment>
<dbReference type="GO" id="GO:0046872">
    <property type="term" value="F:metal ion binding"/>
    <property type="evidence" value="ECO:0007669"/>
    <property type="project" value="UniProtKB-KW"/>
</dbReference>
<dbReference type="FunFam" id="3.50.50.60:FF:000004">
    <property type="entry name" value="protein-methionine sulfoxide oxidase MICAL2 isoform X1"/>
    <property type="match status" value="1"/>
</dbReference>
<dbReference type="STRING" id="75743.A0A401PHV8"/>
<dbReference type="GO" id="GO:0003779">
    <property type="term" value="F:actin binding"/>
    <property type="evidence" value="ECO:0007669"/>
    <property type="project" value="UniProtKB-KW"/>
</dbReference>
<evidence type="ECO:0000256" key="7">
    <source>
        <dbReference type="ARBA" id="ARBA00012709"/>
    </source>
</evidence>
<comment type="subcellular location">
    <subcellularLocation>
        <location evidence="3">Cytoplasm</location>
    </subcellularLocation>
    <subcellularLocation>
        <location evidence="4">Endosome membrane</location>
    </subcellularLocation>
    <subcellularLocation>
        <location evidence="2">Midbody</location>
    </subcellularLocation>
</comment>
<evidence type="ECO:0000256" key="10">
    <source>
        <dbReference type="ARBA" id="ARBA00022630"/>
    </source>
</evidence>
<dbReference type="SUPFAM" id="SSF57716">
    <property type="entry name" value="Glucocorticoid receptor-like (DNA-binding domain)"/>
    <property type="match status" value="2"/>
</dbReference>
<dbReference type="PROSITE" id="PS00478">
    <property type="entry name" value="LIM_DOMAIN_1"/>
    <property type="match status" value="1"/>
</dbReference>
<dbReference type="Gene3D" id="1.10.418.10">
    <property type="entry name" value="Calponin-like domain"/>
    <property type="match status" value="1"/>
</dbReference>
<dbReference type="SMART" id="SM00033">
    <property type="entry name" value="CH"/>
    <property type="match status" value="1"/>
</dbReference>
<dbReference type="GO" id="GO:0120501">
    <property type="term" value="F:F-actin monooxygenase activity"/>
    <property type="evidence" value="ECO:0007669"/>
    <property type="project" value="UniProtKB-EC"/>
</dbReference>
<evidence type="ECO:0000256" key="25">
    <source>
        <dbReference type="SAM" id="MobiDB-lite"/>
    </source>
</evidence>
<protein>
    <recommendedName>
        <fullName evidence="21">Molecule interacting with CasL protein 1</fullName>
        <ecNumber evidence="7">1.14.13.225</ecNumber>
        <ecNumber evidence="6">1.6.3.1</ecNumber>
    </recommendedName>
</protein>
<feature type="compositionally biased region" description="Polar residues" evidence="25">
    <location>
        <begin position="681"/>
        <end position="698"/>
    </location>
</feature>
<feature type="domain" description="LIM zinc-binding" evidence="27">
    <location>
        <begin position="726"/>
        <end position="788"/>
    </location>
</feature>
<feature type="non-terminal residue" evidence="28">
    <location>
        <position position="943"/>
    </location>
</feature>
<evidence type="ECO:0000256" key="16">
    <source>
        <dbReference type="ARBA" id="ARBA00023002"/>
    </source>
</evidence>
<evidence type="ECO:0000256" key="21">
    <source>
        <dbReference type="ARBA" id="ARBA00044245"/>
    </source>
</evidence>
<evidence type="ECO:0000256" key="24">
    <source>
        <dbReference type="PROSITE-ProRule" id="PRU00125"/>
    </source>
</evidence>
<feature type="region of interest" description="Disordered" evidence="25">
    <location>
        <begin position="681"/>
        <end position="705"/>
    </location>
</feature>
<evidence type="ECO:0000256" key="14">
    <source>
        <dbReference type="ARBA" id="ARBA00022833"/>
    </source>
</evidence>
<dbReference type="InterPro" id="IPR001781">
    <property type="entry name" value="Znf_LIM"/>
</dbReference>
<evidence type="ECO:0000256" key="15">
    <source>
        <dbReference type="ARBA" id="ARBA00022857"/>
    </source>
</evidence>
<dbReference type="Pfam" id="PF25413">
    <property type="entry name" value="Rossman_Mical"/>
    <property type="match status" value="1"/>
</dbReference>
<organism evidence="28 29">
    <name type="scientific">Scyliorhinus torazame</name>
    <name type="common">Cloudy catshark</name>
    <name type="synonym">Catulus torazame</name>
    <dbReference type="NCBI Taxonomy" id="75743"/>
    <lineage>
        <taxon>Eukaryota</taxon>
        <taxon>Metazoa</taxon>
        <taxon>Chordata</taxon>
        <taxon>Craniata</taxon>
        <taxon>Vertebrata</taxon>
        <taxon>Chondrichthyes</taxon>
        <taxon>Elasmobranchii</taxon>
        <taxon>Galeomorphii</taxon>
        <taxon>Galeoidea</taxon>
        <taxon>Carcharhiniformes</taxon>
        <taxon>Scyliorhinidae</taxon>
        <taxon>Scyliorhinus</taxon>
    </lineage>
</organism>
<comment type="catalytic activity">
    <reaction evidence="22">
        <text>NADPH + O2 + H(+) = H2O2 + NADP(+)</text>
        <dbReference type="Rhea" id="RHEA:11260"/>
        <dbReference type="ChEBI" id="CHEBI:15378"/>
        <dbReference type="ChEBI" id="CHEBI:15379"/>
        <dbReference type="ChEBI" id="CHEBI:16240"/>
        <dbReference type="ChEBI" id="CHEBI:57783"/>
        <dbReference type="ChEBI" id="CHEBI:58349"/>
        <dbReference type="EC" id="1.6.3.1"/>
    </reaction>
</comment>
<keyword evidence="17" id="KW-0503">Monooxygenase</keyword>
<dbReference type="EC" id="1.14.13.225" evidence="7"/>
<dbReference type="InterPro" id="IPR050540">
    <property type="entry name" value="F-actin_Monoox_Mical"/>
</dbReference>
<evidence type="ECO:0000313" key="29">
    <source>
        <dbReference type="Proteomes" id="UP000288216"/>
    </source>
</evidence>
<dbReference type="InterPro" id="IPR036872">
    <property type="entry name" value="CH_dom_sf"/>
</dbReference>
<accession>A0A401PHV8</accession>
<gene>
    <name evidence="28" type="ORF">scyTo_0006444</name>
</gene>
<evidence type="ECO:0000256" key="12">
    <source>
        <dbReference type="ARBA" id="ARBA00022753"/>
    </source>
</evidence>
<dbReference type="InterPro" id="IPR001715">
    <property type="entry name" value="CH_dom"/>
</dbReference>
<keyword evidence="14 24" id="KW-0862">Zinc</keyword>
<dbReference type="CDD" id="cd09439">
    <property type="entry name" value="LIM_Mical"/>
    <property type="match status" value="1"/>
</dbReference>
<dbReference type="SUPFAM" id="SSF51905">
    <property type="entry name" value="FAD/NAD(P)-binding domain"/>
    <property type="match status" value="1"/>
</dbReference>
<reference evidence="28 29" key="1">
    <citation type="journal article" date="2018" name="Nat. Ecol. Evol.">
        <title>Shark genomes provide insights into elasmobranch evolution and the origin of vertebrates.</title>
        <authorList>
            <person name="Hara Y"/>
            <person name="Yamaguchi K"/>
            <person name="Onimaru K"/>
            <person name="Kadota M"/>
            <person name="Koyanagi M"/>
            <person name="Keeley SD"/>
            <person name="Tatsumi K"/>
            <person name="Tanaka K"/>
            <person name="Motone F"/>
            <person name="Kageyama Y"/>
            <person name="Nozu R"/>
            <person name="Adachi N"/>
            <person name="Nishimura O"/>
            <person name="Nakagawa R"/>
            <person name="Tanegashima C"/>
            <person name="Kiyatake I"/>
            <person name="Matsumoto R"/>
            <person name="Murakumo K"/>
            <person name="Nishida K"/>
            <person name="Terakita A"/>
            <person name="Kuratani S"/>
            <person name="Sato K"/>
            <person name="Hyodo S Kuraku.S."/>
        </authorList>
    </citation>
    <scope>NUCLEOTIDE SEQUENCE [LARGE SCALE GENOMIC DNA]</scope>
</reference>
<dbReference type="GO" id="GO:0016174">
    <property type="term" value="F:NAD(P)H oxidase H2O2-forming activity"/>
    <property type="evidence" value="ECO:0007669"/>
    <property type="project" value="UniProtKB-EC"/>
</dbReference>
<dbReference type="InterPro" id="IPR036188">
    <property type="entry name" value="FAD/NAD-bd_sf"/>
</dbReference>
<evidence type="ECO:0000256" key="9">
    <source>
        <dbReference type="ARBA" id="ARBA00022553"/>
    </source>
</evidence>
<sequence length="943" mass="106583">ICRLPSPKAALRCTAWKNTEDPVRQPRVITLTTMANEAHSLFDKFLQGKTCQETLSVFRELCHLSHLDPGDYRSFYHKLKGSLNYWKAKALWVKLDKRASQKDYEQGKACAGTKSLVLGAGPCGLRTAIELAFLGAKVIVVEKRESFSRNNVLHLWPFTIHDLRALGAKKFYGKFCSGSLDHISIRQLQLILLKVALILGVEVHVNVEYKGFIEPSTDQKEKGIGWRADLLPAGHPVSKYEFDVFVSAGGGQYVPEGFKKKEMRGKLAIGITANFINHRSTAEAKVEEISGVAYLYNQKFFQQLRKDTGIDLENIVYYKDDTHYFVMTARKQSLLKYGVIDQDRQDANSLLSAQNVNSESLLRYAHEAASFSTKYQLPDLEFAKNHRGEPDVAMFDFTCMYRSENAALVKERRGHRLLVALVGDCLVEPFWPLGTGIARGFLAAFDAAWLVRKWSMGITPLELLAERESIYQLLSQTTPGNTSKKVSQYSIDPLTRYPNLNLSYFAPNQVQHLYDAEGTTFAEKDTDLTKGKMLQNDSVVGYEELLSWCKQHTKDYKNVKVVDLTTSWKSGLALCALIHYFCPDLINFGSLKEESAAENNQMAFNIAEKEFGISPIMTGREMAVASSPDKLSMFMYLIQFNEFFKDLSPEVQGGNKRKIMTLSTAKSALLFLSTLRKSVANKQSSQGNNESSKSQAEQPQEKPDEALANVKRQGSVSQTVGPSSSEECYFCKKRVYVVERFSAEGQFFHRGCFMCDLCGTTLRLGSYAFSSGDGKFYCTLHYNGLFGLSQSKWEDTAGISRQKECLEEGMEVDNAVEMSGDDIPVTAHIDHVDVTEDQMDIENEDEEHDIDEGLDDEVDVSDRCNEEADLPEKVKSFNLRDKEQSDEDEEESLSEDELKHNIEPLFETKLSPEGYSARRETWRRCTFERRAKQQEMARLLEAQ</sequence>
<evidence type="ECO:0000313" key="28">
    <source>
        <dbReference type="EMBL" id="GCB72723.1"/>
    </source>
</evidence>
<comment type="caution">
    <text evidence="28">The sequence shown here is derived from an EMBL/GenBank/DDBJ whole genome shotgun (WGS) entry which is preliminary data.</text>
</comment>
<keyword evidence="13" id="KW-0274">FAD</keyword>
<keyword evidence="10" id="KW-0285">Flavoprotein</keyword>
<evidence type="ECO:0000256" key="18">
    <source>
        <dbReference type="ARBA" id="ARBA00023038"/>
    </source>
</evidence>
<dbReference type="EMBL" id="BFAA01002170">
    <property type="protein sequence ID" value="GCB72723.1"/>
    <property type="molecule type" value="Genomic_DNA"/>
</dbReference>
<evidence type="ECO:0000256" key="11">
    <source>
        <dbReference type="ARBA" id="ARBA00022723"/>
    </source>
</evidence>
<keyword evidence="20" id="KW-0009">Actin-binding</keyword>
<evidence type="ECO:0000256" key="3">
    <source>
        <dbReference type="ARBA" id="ARBA00004496"/>
    </source>
</evidence>
<feature type="compositionally biased region" description="Acidic residues" evidence="25">
    <location>
        <begin position="884"/>
        <end position="895"/>
    </location>
</feature>
<evidence type="ECO:0000256" key="20">
    <source>
        <dbReference type="ARBA" id="ARBA00023203"/>
    </source>
</evidence>
<dbReference type="PROSITE" id="PS50023">
    <property type="entry name" value="LIM_DOMAIN_2"/>
    <property type="match status" value="1"/>
</dbReference>
<evidence type="ECO:0000256" key="17">
    <source>
        <dbReference type="ARBA" id="ARBA00023033"/>
    </source>
</evidence>
<dbReference type="PROSITE" id="PS50021">
    <property type="entry name" value="CH"/>
    <property type="match status" value="1"/>
</dbReference>
<dbReference type="GO" id="GO:0071949">
    <property type="term" value="F:FAD binding"/>
    <property type="evidence" value="ECO:0007669"/>
    <property type="project" value="InterPro"/>
</dbReference>
<evidence type="ECO:0000256" key="22">
    <source>
        <dbReference type="ARBA" id="ARBA00048762"/>
    </source>
</evidence>
<keyword evidence="11 24" id="KW-0479">Metal-binding</keyword>
<evidence type="ECO:0000256" key="8">
    <source>
        <dbReference type="ARBA" id="ARBA00022490"/>
    </source>
</evidence>
<keyword evidence="29" id="KW-1185">Reference proteome</keyword>
<dbReference type="OMA" id="VEFKGWM"/>
<evidence type="ECO:0000256" key="23">
    <source>
        <dbReference type="ARBA" id="ARBA00049522"/>
    </source>
</evidence>
<dbReference type="Gene3D" id="2.10.110.10">
    <property type="entry name" value="Cysteine Rich Protein"/>
    <property type="match status" value="1"/>
</dbReference>
<comment type="similarity">
    <text evidence="5">Belongs to the Mical family.</text>
</comment>
<keyword evidence="16" id="KW-0560">Oxidoreductase</keyword>
<keyword evidence="18 24" id="KW-0440">LIM domain</keyword>
<dbReference type="InterPro" id="IPR002938">
    <property type="entry name" value="FAD-bd"/>
</dbReference>
<keyword evidence="12" id="KW-0967">Endosome</keyword>
<feature type="region of interest" description="Disordered" evidence="25">
    <location>
        <begin position="877"/>
        <end position="912"/>
    </location>
</feature>
<dbReference type="GO" id="GO:0010008">
    <property type="term" value="C:endosome membrane"/>
    <property type="evidence" value="ECO:0007669"/>
    <property type="project" value="UniProtKB-SubCell"/>
</dbReference>
<dbReference type="FunFam" id="1.10.418.10:FF:000023">
    <property type="entry name" value="EH domain-binding protein 1 isoform X1"/>
    <property type="match status" value="1"/>
</dbReference>